<evidence type="ECO:0000313" key="3">
    <source>
        <dbReference type="EMBL" id="MFC4059338.1"/>
    </source>
</evidence>
<protein>
    <submittedName>
        <fullName evidence="3">Ferritin-like domain-containing protein</fullName>
    </submittedName>
</protein>
<feature type="compositionally biased region" description="Basic and acidic residues" evidence="1">
    <location>
        <begin position="169"/>
        <end position="181"/>
    </location>
</feature>
<dbReference type="Pfam" id="PF14530">
    <property type="entry name" value="DUF4439"/>
    <property type="match status" value="1"/>
</dbReference>
<dbReference type="Gene3D" id="1.20.1260.10">
    <property type="match status" value="1"/>
</dbReference>
<organism evidence="3 4">
    <name type="scientific">Planomonospora corallina</name>
    <dbReference type="NCBI Taxonomy" id="1806052"/>
    <lineage>
        <taxon>Bacteria</taxon>
        <taxon>Bacillati</taxon>
        <taxon>Actinomycetota</taxon>
        <taxon>Actinomycetes</taxon>
        <taxon>Streptosporangiales</taxon>
        <taxon>Streptosporangiaceae</taxon>
        <taxon>Planomonospora</taxon>
    </lineage>
</organism>
<dbReference type="RefSeq" id="WP_377287657.1">
    <property type="nucleotide sequence ID" value="NZ_JBHSBM010000017.1"/>
</dbReference>
<sequence length="189" mass="19409">MTAAARTTGTTTAATTVPTADRALGTVLAAEHAAVYAYGVIAARTTGRLRTTATAAFNAHRGRRDRLRALITERGGTPAEPEAAYELPVTPSGAAQAVELAVLVEEGVTTAYLELAAADDAGLRELAALAMQECVKRAYGLRPRIEAFPGMPEGSGAVAPPSPSGTATPEKRPEEPERDGADPETAPGS</sequence>
<comment type="caution">
    <text evidence="3">The sequence shown here is derived from an EMBL/GenBank/DDBJ whole genome shotgun (WGS) entry which is preliminary data.</text>
</comment>
<dbReference type="InterPro" id="IPR009078">
    <property type="entry name" value="Ferritin-like_SF"/>
</dbReference>
<dbReference type="InterPro" id="IPR029447">
    <property type="entry name" value="DUF4439"/>
</dbReference>
<feature type="region of interest" description="Disordered" evidence="1">
    <location>
        <begin position="146"/>
        <end position="189"/>
    </location>
</feature>
<reference evidence="4" key="1">
    <citation type="journal article" date="2019" name="Int. J. Syst. Evol. Microbiol.">
        <title>The Global Catalogue of Microorganisms (GCM) 10K type strain sequencing project: providing services to taxonomists for standard genome sequencing and annotation.</title>
        <authorList>
            <consortium name="The Broad Institute Genomics Platform"/>
            <consortium name="The Broad Institute Genome Sequencing Center for Infectious Disease"/>
            <person name="Wu L."/>
            <person name="Ma J."/>
        </authorList>
    </citation>
    <scope>NUCLEOTIDE SEQUENCE [LARGE SCALE GENOMIC DNA]</scope>
    <source>
        <strain evidence="4">TBRC 4489</strain>
    </source>
</reference>
<evidence type="ECO:0000256" key="1">
    <source>
        <dbReference type="SAM" id="MobiDB-lite"/>
    </source>
</evidence>
<gene>
    <name evidence="3" type="ORF">ACFOWE_13615</name>
</gene>
<name>A0ABV8IA36_9ACTN</name>
<dbReference type="Proteomes" id="UP001595850">
    <property type="component" value="Unassembled WGS sequence"/>
</dbReference>
<keyword evidence="4" id="KW-1185">Reference proteome</keyword>
<evidence type="ECO:0000259" key="2">
    <source>
        <dbReference type="Pfam" id="PF14530"/>
    </source>
</evidence>
<feature type="domain" description="DUF4439" evidence="2">
    <location>
        <begin position="23"/>
        <end position="153"/>
    </location>
</feature>
<dbReference type="EMBL" id="JBHSBM010000017">
    <property type="protein sequence ID" value="MFC4059338.1"/>
    <property type="molecule type" value="Genomic_DNA"/>
</dbReference>
<dbReference type="CDD" id="cd00657">
    <property type="entry name" value="Ferritin_like"/>
    <property type="match status" value="1"/>
</dbReference>
<proteinExistence type="predicted"/>
<dbReference type="SUPFAM" id="SSF47240">
    <property type="entry name" value="Ferritin-like"/>
    <property type="match status" value="1"/>
</dbReference>
<accession>A0ABV8IA36</accession>
<evidence type="ECO:0000313" key="4">
    <source>
        <dbReference type="Proteomes" id="UP001595850"/>
    </source>
</evidence>
<dbReference type="InterPro" id="IPR012347">
    <property type="entry name" value="Ferritin-like"/>
</dbReference>